<reference evidence="2 3" key="1">
    <citation type="submission" date="2020-08" db="EMBL/GenBank/DDBJ databases">
        <title>Genomic Encyclopedia of Type Strains, Phase IV (KMG-IV): sequencing the most valuable type-strain genomes for metagenomic binning, comparative biology and taxonomic classification.</title>
        <authorList>
            <person name="Goeker M."/>
        </authorList>
    </citation>
    <scope>NUCLEOTIDE SEQUENCE [LARGE SCALE GENOMIC DNA]</scope>
    <source>
        <strain evidence="2 3">DSM 102134</strain>
    </source>
</reference>
<dbReference type="RefSeq" id="WP_077546720.1">
    <property type="nucleotide sequence ID" value="NZ_CANLQM010000001.1"/>
</dbReference>
<keyword evidence="1" id="KW-0472">Membrane</keyword>
<organism evidence="2 3">
    <name type="scientific">Pseudorhizobium flavum</name>
    <dbReference type="NCBI Taxonomy" id="1335061"/>
    <lineage>
        <taxon>Bacteria</taxon>
        <taxon>Pseudomonadati</taxon>
        <taxon>Pseudomonadota</taxon>
        <taxon>Alphaproteobacteria</taxon>
        <taxon>Hyphomicrobiales</taxon>
        <taxon>Rhizobiaceae</taxon>
        <taxon>Rhizobium/Agrobacterium group</taxon>
        <taxon>Pseudorhizobium</taxon>
    </lineage>
</organism>
<dbReference type="EMBL" id="JACHEJ010000001">
    <property type="protein sequence ID" value="MBB6178508.1"/>
    <property type="molecule type" value="Genomic_DNA"/>
</dbReference>
<dbReference type="AlphaFoldDB" id="A0A7W9YU97"/>
<name>A0A7W9YU97_9HYPH</name>
<evidence type="ECO:0000313" key="2">
    <source>
        <dbReference type="EMBL" id="MBB6178508.1"/>
    </source>
</evidence>
<accession>A0A7W9YU97</accession>
<evidence type="ECO:0000313" key="3">
    <source>
        <dbReference type="Proteomes" id="UP000535501"/>
    </source>
</evidence>
<sequence length="61" mass="6208">MHTEDTSKTAGAPEKQSASNSLRPLLITVFTAKVAVSALLLATASFAPPVSANGAYMTASN</sequence>
<keyword evidence="3" id="KW-1185">Reference proteome</keyword>
<gene>
    <name evidence="2" type="ORF">HNQ75_000451</name>
</gene>
<dbReference type="Proteomes" id="UP000535501">
    <property type="component" value="Unassembled WGS sequence"/>
</dbReference>
<evidence type="ECO:0000256" key="1">
    <source>
        <dbReference type="SAM" id="Phobius"/>
    </source>
</evidence>
<comment type="caution">
    <text evidence="2">The sequence shown here is derived from an EMBL/GenBank/DDBJ whole genome shotgun (WGS) entry which is preliminary data.</text>
</comment>
<keyword evidence="1" id="KW-1133">Transmembrane helix</keyword>
<keyword evidence="1" id="KW-0812">Transmembrane</keyword>
<protein>
    <submittedName>
        <fullName evidence="2">Uncharacterized protein</fullName>
    </submittedName>
</protein>
<proteinExistence type="predicted"/>
<feature type="transmembrane region" description="Helical" evidence="1">
    <location>
        <begin position="25"/>
        <end position="47"/>
    </location>
</feature>